<keyword evidence="1" id="KW-0732">Signal</keyword>
<dbReference type="InterPro" id="IPR050261">
    <property type="entry name" value="FrsA_esterase"/>
</dbReference>
<dbReference type="Pfam" id="PF00326">
    <property type="entry name" value="Peptidase_S9"/>
    <property type="match status" value="1"/>
</dbReference>
<sequence>MRHFAIIPLLLLSLNLNACRNRSPSEQTQGLLEARQGYQTELIPNSYQPDGSIPKPPNNIFKLVYYPSSSGQLAAYITPDPGDGKKRPAMLWAHGGFGGIGSWFWEPATPDNDQTAKAFREAGIVLMVPSWRGENANPGKFELFFGEVEDLLRARDYLARLPYVDSERIYLAGHSTGGTLSLLAATAPAEFRAIFSFGGRPDVSLVVADGEGYGNTPFDYRDREESRLRSAINFVGAIESPTFYFEGGDDYHEDAVKMENLAKQHDVPFDTIIIAGGDHFDFWLR</sequence>
<keyword evidence="3" id="KW-0378">Hydrolase</keyword>
<name>A0A8J7JEV2_9CYAN</name>
<feature type="signal peptide" evidence="1">
    <location>
        <begin position="1"/>
        <end position="18"/>
    </location>
</feature>
<evidence type="ECO:0000313" key="4">
    <source>
        <dbReference type="Proteomes" id="UP000654482"/>
    </source>
</evidence>
<dbReference type="EMBL" id="JADEWZ010000047">
    <property type="protein sequence ID" value="MBE9118440.1"/>
    <property type="molecule type" value="Genomic_DNA"/>
</dbReference>
<comment type="caution">
    <text evidence="3">The sequence shown here is derived from an EMBL/GenBank/DDBJ whole genome shotgun (WGS) entry which is preliminary data.</text>
</comment>
<feature type="domain" description="Peptidase S9 prolyl oligopeptidase catalytic" evidence="2">
    <location>
        <begin position="115"/>
        <end position="279"/>
    </location>
</feature>
<dbReference type="SUPFAM" id="SSF53474">
    <property type="entry name" value="alpha/beta-Hydrolases"/>
    <property type="match status" value="1"/>
</dbReference>
<dbReference type="Proteomes" id="UP000654482">
    <property type="component" value="Unassembled WGS sequence"/>
</dbReference>
<evidence type="ECO:0000259" key="2">
    <source>
        <dbReference type="Pfam" id="PF00326"/>
    </source>
</evidence>
<organism evidence="3 4">
    <name type="scientific">Lusitaniella coriacea LEGE 07157</name>
    <dbReference type="NCBI Taxonomy" id="945747"/>
    <lineage>
        <taxon>Bacteria</taxon>
        <taxon>Bacillati</taxon>
        <taxon>Cyanobacteriota</taxon>
        <taxon>Cyanophyceae</taxon>
        <taxon>Spirulinales</taxon>
        <taxon>Lusitaniellaceae</taxon>
        <taxon>Lusitaniella</taxon>
    </lineage>
</organism>
<dbReference type="GO" id="GO:0006508">
    <property type="term" value="P:proteolysis"/>
    <property type="evidence" value="ECO:0007669"/>
    <property type="project" value="InterPro"/>
</dbReference>
<dbReference type="InterPro" id="IPR029058">
    <property type="entry name" value="AB_hydrolase_fold"/>
</dbReference>
<feature type="chain" id="PRO_5035280364" evidence="1">
    <location>
        <begin position="19"/>
        <end position="285"/>
    </location>
</feature>
<gene>
    <name evidence="3" type="ORF">IQ249_21340</name>
</gene>
<dbReference type="GO" id="GO:0008236">
    <property type="term" value="F:serine-type peptidase activity"/>
    <property type="evidence" value="ECO:0007669"/>
    <property type="project" value="InterPro"/>
</dbReference>
<dbReference type="PANTHER" id="PTHR22946">
    <property type="entry name" value="DIENELACTONE HYDROLASE DOMAIN-CONTAINING PROTEIN-RELATED"/>
    <property type="match status" value="1"/>
</dbReference>
<dbReference type="InterPro" id="IPR001375">
    <property type="entry name" value="Peptidase_S9_cat"/>
</dbReference>
<keyword evidence="4" id="KW-1185">Reference proteome</keyword>
<reference evidence="3" key="1">
    <citation type="submission" date="2020-10" db="EMBL/GenBank/DDBJ databases">
        <authorList>
            <person name="Castelo-Branco R."/>
            <person name="Eusebio N."/>
            <person name="Adriana R."/>
            <person name="Vieira A."/>
            <person name="Brugerolle De Fraissinette N."/>
            <person name="Rezende De Castro R."/>
            <person name="Schneider M.P."/>
            <person name="Vasconcelos V."/>
            <person name="Leao P.N."/>
        </authorList>
    </citation>
    <scope>NUCLEOTIDE SEQUENCE</scope>
    <source>
        <strain evidence="3">LEGE 07157</strain>
    </source>
</reference>
<evidence type="ECO:0000256" key="1">
    <source>
        <dbReference type="SAM" id="SignalP"/>
    </source>
</evidence>
<proteinExistence type="predicted"/>
<dbReference type="AlphaFoldDB" id="A0A8J7JEV2"/>
<protein>
    <submittedName>
        <fullName evidence="3">Alpha/beta fold hydrolase</fullName>
    </submittedName>
</protein>
<accession>A0A8J7JEV2</accession>
<dbReference type="RefSeq" id="WP_194031525.1">
    <property type="nucleotide sequence ID" value="NZ_JADEWZ010000047.1"/>
</dbReference>
<evidence type="ECO:0000313" key="3">
    <source>
        <dbReference type="EMBL" id="MBE9118440.1"/>
    </source>
</evidence>
<dbReference type="Gene3D" id="3.40.50.1820">
    <property type="entry name" value="alpha/beta hydrolase"/>
    <property type="match status" value="1"/>
</dbReference>